<gene>
    <name evidence="8" type="primary">leuC</name>
    <name evidence="10" type="ORF">K8W16_12220</name>
</gene>
<dbReference type="GO" id="GO:0046872">
    <property type="term" value="F:metal ion binding"/>
    <property type="evidence" value="ECO:0007669"/>
    <property type="project" value="UniProtKB-KW"/>
</dbReference>
<keyword evidence="6 8" id="KW-0456">Lyase</keyword>
<feature type="binding site" evidence="8">
    <location>
        <position position="359"/>
    </location>
    <ligand>
        <name>[4Fe-4S] cluster</name>
        <dbReference type="ChEBI" id="CHEBI:49883"/>
    </ligand>
</feature>
<comment type="subunit">
    <text evidence="8">Heterodimer of LeuC and LeuD.</text>
</comment>
<name>A0A921AYD7_9BACT</name>
<dbReference type="EC" id="4.2.1.33" evidence="8"/>
<evidence type="ECO:0000256" key="5">
    <source>
        <dbReference type="ARBA" id="ARBA00023014"/>
    </source>
</evidence>
<dbReference type="HAMAP" id="MF_01027">
    <property type="entry name" value="LeuC_type2"/>
    <property type="match status" value="1"/>
</dbReference>
<comment type="pathway">
    <text evidence="8">Amino-acid biosynthesis; L-leucine biosynthesis; L-leucine from 3-methyl-2-oxobutanoate: step 2/4.</text>
</comment>
<keyword evidence="5 8" id="KW-0411">Iron-sulfur</keyword>
<reference evidence="10" key="1">
    <citation type="journal article" date="2021" name="PeerJ">
        <title>Extensive microbial diversity within the chicken gut microbiome revealed by metagenomics and culture.</title>
        <authorList>
            <person name="Gilroy R."/>
            <person name="Ravi A."/>
            <person name="Getino M."/>
            <person name="Pursley I."/>
            <person name="Horton D.L."/>
            <person name="Alikhan N.F."/>
            <person name="Baker D."/>
            <person name="Gharbi K."/>
            <person name="Hall N."/>
            <person name="Watson M."/>
            <person name="Adriaenssens E.M."/>
            <person name="Foster-Nyarko E."/>
            <person name="Jarju S."/>
            <person name="Secka A."/>
            <person name="Antonio M."/>
            <person name="Oren A."/>
            <person name="Chaudhuri R.R."/>
            <person name="La Ragione R."/>
            <person name="Hildebrand F."/>
            <person name="Pallen M.J."/>
        </authorList>
    </citation>
    <scope>NUCLEOTIDE SEQUENCE</scope>
    <source>
        <strain evidence="10">ChiGjej2B2-19336</strain>
    </source>
</reference>
<accession>A0A921AYD7</accession>
<dbReference type="InterPro" id="IPR001030">
    <property type="entry name" value="Acoase/IPM_deHydtase_lsu_aba"/>
</dbReference>
<dbReference type="Proteomes" id="UP000698963">
    <property type="component" value="Unassembled WGS sequence"/>
</dbReference>
<dbReference type="Pfam" id="PF00330">
    <property type="entry name" value="Aconitase"/>
    <property type="match status" value="1"/>
</dbReference>
<keyword evidence="2 8" id="KW-0004">4Fe-4S</keyword>
<dbReference type="GO" id="GO:0051539">
    <property type="term" value="F:4 iron, 4 sulfur cluster binding"/>
    <property type="evidence" value="ECO:0007669"/>
    <property type="project" value="UniProtKB-KW"/>
</dbReference>
<comment type="caution">
    <text evidence="10">The sequence shown here is derived from an EMBL/GenBank/DDBJ whole genome shotgun (WGS) entry which is preliminary data.</text>
</comment>
<dbReference type="InterPro" id="IPR033941">
    <property type="entry name" value="IPMI_cat"/>
</dbReference>
<comment type="catalytic activity">
    <reaction evidence="8">
        <text>(2R,3S)-3-isopropylmalate = (2S)-2-isopropylmalate</text>
        <dbReference type="Rhea" id="RHEA:32287"/>
        <dbReference type="ChEBI" id="CHEBI:1178"/>
        <dbReference type="ChEBI" id="CHEBI:35121"/>
        <dbReference type="EC" id="4.2.1.33"/>
    </reaction>
</comment>
<comment type="cofactor">
    <cofactor evidence="8">
        <name>[4Fe-4S] cluster</name>
        <dbReference type="ChEBI" id="CHEBI:49883"/>
    </cofactor>
    <text evidence="8">Binds 1 [4Fe-4S] cluster per subunit.</text>
</comment>
<dbReference type="CDD" id="cd01583">
    <property type="entry name" value="IPMI"/>
    <property type="match status" value="1"/>
</dbReference>
<dbReference type="AlphaFoldDB" id="A0A921AYD7"/>
<evidence type="ECO:0000256" key="7">
    <source>
        <dbReference type="ARBA" id="ARBA00023304"/>
    </source>
</evidence>
<dbReference type="InterPro" id="IPR036008">
    <property type="entry name" value="Aconitase_4Fe-4S_dom"/>
</dbReference>
<dbReference type="RefSeq" id="WP_304124276.1">
    <property type="nucleotide sequence ID" value="NZ_DYZA01000253.1"/>
</dbReference>
<evidence type="ECO:0000256" key="1">
    <source>
        <dbReference type="ARBA" id="ARBA00022430"/>
    </source>
</evidence>
<proteinExistence type="inferred from homology"/>
<dbReference type="InterPro" id="IPR006251">
    <property type="entry name" value="Homoacnase/IPMdehydase_lsu"/>
</dbReference>
<dbReference type="SUPFAM" id="SSF53732">
    <property type="entry name" value="Aconitase iron-sulfur domain"/>
    <property type="match status" value="1"/>
</dbReference>
<dbReference type="EMBL" id="DYZA01000253">
    <property type="protein sequence ID" value="HJD98393.1"/>
    <property type="molecule type" value="Genomic_DNA"/>
</dbReference>
<evidence type="ECO:0000313" key="10">
    <source>
        <dbReference type="EMBL" id="HJD98393.1"/>
    </source>
</evidence>
<dbReference type="InterPro" id="IPR050067">
    <property type="entry name" value="IPM_dehydratase_rel_enz"/>
</dbReference>
<comment type="function">
    <text evidence="8">Catalyzes the isomerization between 2-isopropylmalate and 3-isopropylmalate, via the formation of 2-isopropylmaleate.</text>
</comment>
<protein>
    <recommendedName>
        <fullName evidence="8">3-isopropylmalate dehydratase large subunit</fullName>
        <ecNumber evidence="8">4.2.1.33</ecNumber>
    </recommendedName>
    <alternativeName>
        <fullName evidence="8">Alpha-IPM isomerase</fullName>
        <shortName evidence="8">IPMI</shortName>
    </alternativeName>
    <alternativeName>
        <fullName evidence="8">Isopropylmalate isomerase</fullName>
    </alternativeName>
</protein>
<dbReference type="NCBIfam" id="NF001614">
    <property type="entry name" value="PRK00402.1"/>
    <property type="match status" value="1"/>
</dbReference>
<keyword evidence="7 8" id="KW-0100">Branched-chain amino acid biosynthesis</keyword>
<organism evidence="10 11">
    <name type="scientific">Mailhella massiliensis</name>
    <dbReference type="NCBI Taxonomy" id="1903261"/>
    <lineage>
        <taxon>Bacteria</taxon>
        <taxon>Pseudomonadati</taxon>
        <taxon>Thermodesulfobacteriota</taxon>
        <taxon>Desulfovibrionia</taxon>
        <taxon>Desulfovibrionales</taxon>
        <taxon>Desulfovibrionaceae</taxon>
        <taxon>Mailhella</taxon>
    </lineage>
</organism>
<feature type="binding site" evidence="8">
    <location>
        <position position="299"/>
    </location>
    <ligand>
        <name>[4Fe-4S] cluster</name>
        <dbReference type="ChEBI" id="CHEBI:49883"/>
    </ligand>
</feature>
<sequence length="418" mass="44464">MAQTITEKILAAAAGREQVRPGDLVTIRLDAVIGHDTSTAVFRILEGWGVRQVKNPDQVYITVDHFVPSPTTDAADQYKALEEYVRRYRISHWFPAGRGGICHALFPEQGLIRPGMTVAGSDSHTCTYGALGAFSCGMGATDTAAAMALGETWIRVPESIALRYEGRLQDKVGGKDIVLHALGRLGASGAIYKALEFGGSAIENLGMDARFTICNMAVEAGAKSGIIAPDAVTEAYVREHGGGEYRVFSSDADAQYARVLEFDVSGLPPMVACPHSPDHVMPVEEAGRVRVNQVVIGSCTNGRIQDLRDAASVLRGGRVPEQVRLIVIPATRNIYAQAMKEGLLAAFIEAGALITPPGCGPCFGAHLGLLADGEVAVSTTNRNFVSRMGHKRSSVYLASPMTAAASALRGELTDPRCL</sequence>
<evidence type="ECO:0000256" key="2">
    <source>
        <dbReference type="ARBA" id="ARBA00022485"/>
    </source>
</evidence>
<dbReference type="InterPro" id="IPR011826">
    <property type="entry name" value="HAcnase/IPMdehydase_lsu_prok"/>
</dbReference>
<keyword evidence="3 8" id="KW-0479">Metal-binding</keyword>
<keyword evidence="4 8" id="KW-0408">Iron</keyword>
<comment type="similarity">
    <text evidence="8">Belongs to the aconitase/IPM isomerase family. LeuC type 2 subfamily.</text>
</comment>
<reference evidence="10" key="2">
    <citation type="submission" date="2021-09" db="EMBL/GenBank/DDBJ databases">
        <authorList>
            <person name="Gilroy R."/>
        </authorList>
    </citation>
    <scope>NUCLEOTIDE SEQUENCE</scope>
    <source>
        <strain evidence="10">ChiGjej2B2-19336</strain>
    </source>
</reference>
<dbReference type="Gene3D" id="3.30.499.10">
    <property type="entry name" value="Aconitase, domain 3"/>
    <property type="match status" value="2"/>
</dbReference>
<dbReference type="NCBIfam" id="TIGR01343">
    <property type="entry name" value="hacA_fam"/>
    <property type="match status" value="1"/>
</dbReference>
<dbReference type="InterPro" id="IPR018136">
    <property type="entry name" value="Aconitase_4Fe-4S_BS"/>
</dbReference>
<evidence type="ECO:0000256" key="6">
    <source>
        <dbReference type="ARBA" id="ARBA00023239"/>
    </source>
</evidence>
<evidence type="ECO:0000256" key="8">
    <source>
        <dbReference type="HAMAP-Rule" id="MF_01027"/>
    </source>
</evidence>
<keyword evidence="8" id="KW-0028">Amino-acid biosynthesis</keyword>
<evidence type="ECO:0000256" key="3">
    <source>
        <dbReference type="ARBA" id="ARBA00022723"/>
    </source>
</evidence>
<dbReference type="PANTHER" id="PTHR43822:SF2">
    <property type="entry name" value="HOMOACONITASE, MITOCHONDRIAL"/>
    <property type="match status" value="1"/>
</dbReference>
<feature type="binding site" evidence="8">
    <location>
        <position position="362"/>
    </location>
    <ligand>
        <name>[4Fe-4S] cluster</name>
        <dbReference type="ChEBI" id="CHEBI:49883"/>
    </ligand>
</feature>
<dbReference type="PRINTS" id="PR00415">
    <property type="entry name" value="ACONITASE"/>
</dbReference>
<evidence type="ECO:0000259" key="9">
    <source>
        <dbReference type="Pfam" id="PF00330"/>
    </source>
</evidence>
<dbReference type="NCBIfam" id="TIGR02086">
    <property type="entry name" value="IPMI_arch"/>
    <property type="match status" value="1"/>
</dbReference>
<evidence type="ECO:0000313" key="11">
    <source>
        <dbReference type="Proteomes" id="UP000698963"/>
    </source>
</evidence>
<dbReference type="GO" id="GO:0003861">
    <property type="term" value="F:3-isopropylmalate dehydratase activity"/>
    <property type="evidence" value="ECO:0007669"/>
    <property type="project" value="UniProtKB-UniRule"/>
</dbReference>
<dbReference type="InterPro" id="IPR015931">
    <property type="entry name" value="Acnase/IPM_dHydase_lsu_aba_1/3"/>
</dbReference>
<dbReference type="GO" id="GO:0009098">
    <property type="term" value="P:L-leucine biosynthetic process"/>
    <property type="evidence" value="ECO:0007669"/>
    <property type="project" value="UniProtKB-UniRule"/>
</dbReference>
<evidence type="ECO:0000256" key="4">
    <source>
        <dbReference type="ARBA" id="ARBA00023004"/>
    </source>
</evidence>
<feature type="domain" description="Aconitase/3-isopropylmalate dehydratase large subunit alpha/beta/alpha" evidence="9">
    <location>
        <begin position="8"/>
        <end position="410"/>
    </location>
</feature>
<keyword evidence="1 8" id="KW-0432">Leucine biosynthesis</keyword>
<dbReference type="PROSITE" id="PS00450">
    <property type="entry name" value="ACONITASE_1"/>
    <property type="match status" value="1"/>
</dbReference>
<dbReference type="PANTHER" id="PTHR43822">
    <property type="entry name" value="HOMOACONITASE, MITOCHONDRIAL-RELATED"/>
    <property type="match status" value="1"/>
</dbReference>